<dbReference type="InParanoid" id="D6TMB7"/>
<dbReference type="EMBL" id="ADVG01000002">
    <property type="protein sequence ID" value="EFH86917.1"/>
    <property type="molecule type" value="Genomic_DNA"/>
</dbReference>
<dbReference type="RefSeq" id="WP_007911625.1">
    <property type="nucleotide sequence ID" value="NZ_ADVG01000002.1"/>
</dbReference>
<evidence type="ECO:0000313" key="2">
    <source>
        <dbReference type="Proteomes" id="UP000004508"/>
    </source>
</evidence>
<dbReference type="Proteomes" id="UP000004508">
    <property type="component" value="Unassembled WGS sequence"/>
</dbReference>
<accession>D6TMB7</accession>
<keyword evidence="2" id="KW-1185">Reference proteome</keyword>
<gene>
    <name evidence="1" type="ORF">Krac_8235</name>
</gene>
<sequence length="68" mass="8011">MTAEEREQALWVASQRYINGDIDIDEFEAIEHMQAERLREAMLSLSWQRVRGSLKRRLFGLWGDSRSA</sequence>
<evidence type="ECO:0000313" key="1">
    <source>
        <dbReference type="EMBL" id="EFH86917.1"/>
    </source>
</evidence>
<dbReference type="AlphaFoldDB" id="D6TMB7"/>
<evidence type="ECO:0008006" key="3">
    <source>
        <dbReference type="Google" id="ProtNLM"/>
    </source>
</evidence>
<reference evidence="1 2" key="1">
    <citation type="journal article" date="2011" name="Stand. Genomic Sci.">
        <title>Non-contiguous finished genome sequence and contextual data of the filamentous soil bacterium Ktedonobacter racemifer type strain (SOSP1-21).</title>
        <authorList>
            <person name="Chang Y.J."/>
            <person name="Land M."/>
            <person name="Hauser L."/>
            <person name="Chertkov O."/>
            <person name="Del Rio T.G."/>
            <person name="Nolan M."/>
            <person name="Copeland A."/>
            <person name="Tice H."/>
            <person name="Cheng J.F."/>
            <person name="Lucas S."/>
            <person name="Han C."/>
            <person name="Goodwin L."/>
            <person name="Pitluck S."/>
            <person name="Ivanova N."/>
            <person name="Ovchinikova G."/>
            <person name="Pati A."/>
            <person name="Chen A."/>
            <person name="Palaniappan K."/>
            <person name="Mavromatis K."/>
            <person name="Liolios K."/>
            <person name="Brettin T."/>
            <person name="Fiebig A."/>
            <person name="Rohde M."/>
            <person name="Abt B."/>
            <person name="Goker M."/>
            <person name="Detter J.C."/>
            <person name="Woyke T."/>
            <person name="Bristow J."/>
            <person name="Eisen J.A."/>
            <person name="Markowitz V."/>
            <person name="Hugenholtz P."/>
            <person name="Kyrpides N.C."/>
            <person name="Klenk H.P."/>
            <person name="Lapidus A."/>
        </authorList>
    </citation>
    <scope>NUCLEOTIDE SEQUENCE [LARGE SCALE GENOMIC DNA]</scope>
    <source>
        <strain evidence="2">DSM 44963</strain>
    </source>
</reference>
<organism evidence="1 2">
    <name type="scientific">Ktedonobacter racemifer DSM 44963</name>
    <dbReference type="NCBI Taxonomy" id="485913"/>
    <lineage>
        <taxon>Bacteria</taxon>
        <taxon>Bacillati</taxon>
        <taxon>Chloroflexota</taxon>
        <taxon>Ktedonobacteria</taxon>
        <taxon>Ktedonobacterales</taxon>
        <taxon>Ktedonobacteraceae</taxon>
        <taxon>Ktedonobacter</taxon>
    </lineage>
</organism>
<comment type="caution">
    <text evidence="1">The sequence shown here is derived from an EMBL/GenBank/DDBJ whole genome shotgun (WGS) entry which is preliminary data.</text>
</comment>
<proteinExistence type="predicted"/>
<name>D6TMB7_KTERA</name>
<protein>
    <recommendedName>
        <fullName evidence="3">Antitoxin VbhA domain-containing protein</fullName>
    </recommendedName>
</protein>